<dbReference type="InterPro" id="IPR011009">
    <property type="entry name" value="Kinase-like_dom_sf"/>
</dbReference>
<organism evidence="3 4">
    <name type="scientific">Geodia barretti</name>
    <name type="common">Barrett's horny sponge</name>
    <dbReference type="NCBI Taxonomy" id="519541"/>
    <lineage>
        <taxon>Eukaryota</taxon>
        <taxon>Metazoa</taxon>
        <taxon>Porifera</taxon>
        <taxon>Demospongiae</taxon>
        <taxon>Heteroscleromorpha</taxon>
        <taxon>Tetractinellida</taxon>
        <taxon>Astrophorina</taxon>
        <taxon>Geodiidae</taxon>
        <taxon>Geodia</taxon>
    </lineage>
</organism>
<evidence type="ECO:0000256" key="1">
    <source>
        <dbReference type="ARBA" id="ARBA00008874"/>
    </source>
</evidence>
<feature type="domain" description="Protein kinase" evidence="2">
    <location>
        <begin position="52"/>
        <end position="327"/>
    </location>
</feature>
<evidence type="ECO:0000313" key="3">
    <source>
        <dbReference type="EMBL" id="CAI8034427.1"/>
    </source>
</evidence>
<accession>A0AA35SSB6</accession>
<dbReference type="Proteomes" id="UP001174909">
    <property type="component" value="Unassembled WGS sequence"/>
</dbReference>
<gene>
    <name evidence="3" type="ORF">GBAR_LOCUS19384</name>
</gene>
<proteinExistence type="inferred from homology"/>
<dbReference type="Gene3D" id="1.10.510.10">
    <property type="entry name" value="Transferase(Phosphotransferase) domain 1"/>
    <property type="match status" value="1"/>
</dbReference>
<dbReference type="AlphaFoldDB" id="A0AA35SSB6"/>
<dbReference type="PANTHER" id="PTHR48014:SF21">
    <property type="entry name" value="SERINE_THREONINE-PROTEIN KINASE FRAY2"/>
    <property type="match status" value="1"/>
</dbReference>
<dbReference type="InterPro" id="IPR000719">
    <property type="entry name" value="Prot_kinase_dom"/>
</dbReference>
<keyword evidence="3" id="KW-0418">Kinase</keyword>
<dbReference type="GO" id="GO:0004672">
    <property type="term" value="F:protein kinase activity"/>
    <property type="evidence" value="ECO:0007669"/>
    <property type="project" value="InterPro"/>
</dbReference>
<reference evidence="3" key="1">
    <citation type="submission" date="2023-03" db="EMBL/GenBank/DDBJ databases">
        <authorList>
            <person name="Steffen K."/>
            <person name="Cardenas P."/>
        </authorList>
    </citation>
    <scope>NUCLEOTIDE SEQUENCE</scope>
</reference>
<dbReference type="GO" id="GO:0043539">
    <property type="term" value="F:protein serine/threonine kinase activator activity"/>
    <property type="evidence" value="ECO:0007669"/>
    <property type="project" value="InterPro"/>
</dbReference>
<dbReference type="SUPFAM" id="SSF56112">
    <property type="entry name" value="Protein kinase-like (PK-like)"/>
    <property type="match status" value="1"/>
</dbReference>
<keyword evidence="4" id="KW-1185">Reference proteome</keyword>
<dbReference type="GO" id="GO:0005524">
    <property type="term" value="F:ATP binding"/>
    <property type="evidence" value="ECO:0007669"/>
    <property type="project" value="InterPro"/>
</dbReference>
<comment type="caution">
    <text evidence="3">The sequence shown here is derived from an EMBL/GenBank/DDBJ whole genome shotgun (WGS) entry which is preliminary data.</text>
</comment>
<dbReference type="Pfam" id="PF00069">
    <property type="entry name" value="Pkinase"/>
    <property type="match status" value="1"/>
</dbReference>
<dbReference type="PROSITE" id="PS50011">
    <property type="entry name" value="PROTEIN_KINASE_DOM"/>
    <property type="match status" value="1"/>
</dbReference>
<protein>
    <submittedName>
        <fullName evidence="3">STE20-related kinase adapter protein alpha</fullName>
    </submittedName>
</protein>
<dbReference type="GO" id="GO:1902554">
    <property type="term" value="C:serine/threonine protein kinase complex"/>
    <property type="evidence" value="ECO:0007669"/>
    <property type="project" value="TreeGrafter"/>
</dbReference>
<keyword evidence="3" id="KW-0808">Transferase</keyword>
<evidence type="ECO:0000259" key="2">
    <source>
        <dbReference type="PROSITE" id="PS50011"/>
    </source>
</evidence>
<dbReference type="EMBL" id="CASHTH010002730">
    <property type="protein sequence ID" value="CAI8034427.1"/>
    <property type="molecule type" value="Genomic_DNA"/>
</dbReference>
<dbReference type="PANTHER" id="PTHR48014">
    <property type="entry name" value="SERINE/THREONINE-PROTEIN KINASE FRAY2"/>
    <property type="match status" value="1"/>
</dbReference>
<comment type="similarity">
    <text evidence="1">Belongs to the protein kinase superfamily. STE Ser/Thr protein kinase family. STE20 subfamily.</text>
</comment>
<sequence length="377" mass="41462">MLPCFCNLRKVGPKYPDMLHSTSESTVSQATLLQKTSKLGAEYEATPISSDYLVYQAIGVGCFGAASIFLSQHIPSNVFTVLRLIDLERLSSSQMEDVQNEMKLSQLINHTHVARYLCSFVVGTKLWALQPLMHYGSCADIMHSAQPFRNGFKEPVISIILRDIVSGLQYLHSLGFVHRSVRAKHFLIHEDGIVKLSGLRSVVSMIEDGARVKALHGHFTGTVDNICWLAPELLSQDLSGYSFQSDVYSVGIAALELATGEAPFAGLPVTEIMMLKLRGHPPVLMKKDDGEKDGQISTHLSKVIDLCVDPDPSRRPSPAKLLNTSLLKVRKKVAPNTLKDLLLPVVPLDTSKLNVAETGLESMLEALNTTTTEIIWT</sequence>
<dbReference type="Gene3D" id="3.30.200.20">
    <property type="entry name" value="Phosphorylase Kinase, domain 1"/>
    <property type="match status" value="1"/>
</dbReference>
<evidence type="ECO:0000313" key="4">
    <source>
        <dbReference type="Proteomes" id="UP001174909"/>
    </source>
</evidence>
<dbReference type="InterPro" id="IPR047173">
    <property type="entry name" value="STRAD_A/B-like"/>
</dbReference>
<name>A0AA35SSB6_GEOBA</name>
<dbReference type="GO" id="GO:0006611">
    <property type="term" value="P:protein export from nucleus"/>
    <property type="evidence" value="ECO:0007669"/>
    <property type="project" value="TreeGrafter"/>
</dbReference>